<name>A0ABQ6S4B5_9BACT</name>
<dbReference type="EMBL" id="VVND01000007">
    <property type="protein sequence ID" value="KAA3159668.1"/>
    <property type="molecule type" value="Genomic_DNA"/>
</dbReference>
<evidence type="ECO:0000313" key="1">
    <source>
        <dbReference type="EMBL" id="KAA3159668.1"/>
    </source>
</evidence>
<organism evidence="1 2">
    <name type="scientific">Alistipes finegoldii</name>
    <dbReference type="NCBI Taxonomy" id="214856"/>
    <lineage>
        <taxon>Bacteria</taxon>
        <taxon>Pseudomonadati</taxon>
        <taxon>Bacteroidota</taxon>
        <taxon>Bacteroidia</taxon>
        <taxon>Bacteroidales</taxon>
        <taxon>Rikenellaceae</taxon>
        <taxon>Alistipes</taxon>
    </lineage>
</organism>
<dbReference type="InterPro" id="IPR032675">
    <property type="entry name" value="LRR_dom_sf"/>
</dbReference>
<dbReference type="Gene3D" id="3.80.10.10">
    <property type="entry name" value="Ribonuclease Inhibitor"/>
    <property type="match status" value="1"/>
</dbReference>
<proteinExistence type="predicted"/>
<accession>A0ABQ6S4B5</accession>
<dbReference type="Gene3D" id="2.60.120.200">
    <property type="match status" value="1"/>
</dbReference>
<reference evidence="1 2" key="1">
    <citation type="journal article" date="2019" name="Nat. Med.">
        <title>A library of human gut bacterial isolates paired with longitudinal multiomics data enables mechanistic microbiome research.</title>
        <authorList>
            <person name="Poyet M."/>
            <person name="Groussin M."/>
            <person name="Gibbons S.M."/>
            <person name="Avila-Pacheco J."/>
            <person name="Jiang X."/>
            <person name="Kearney S.M."/>
            <person name="Perrotta A.R."/>
            <person name="Berdy B."/>
            <person name="Zhao S."/>
            <person name="Lieberman T.D."/>
            <person name="Swanson P.K."/>
            <person name="Smith M."/>
            <person name="Roesemann S."/>
            <person name="Alexander J.E."/>
            <person name="Rich S.A."/>
            <person name="Livny J."/>
            <person name="Vlamakis H."/>
            <person name="Clish C."/>
            <person name="Bullock K."/>
            <person name="Deik A."/>
            <person name="Scott J."/>
            <person name="Pierce K.A."/>
            <person name="Xavier R.J."/>
            <person name="Alm E.J."/>
        </authorList>
    </citation>
    <scope>NUCLEOTIDE SEQUENCE [LARGE SCALE GENOMIC DNA]</scope>
    <source>
        <strain evidence="1 2">BIOML-A1</strain>
    </source>
</reference>
<sequence>MAITDEEKSLLKKEILDEIKASSQGVLELEKVTALSGVNSLPAMQGTKVVLVPLPLLSKPAEDAAAVALAAASEAADATAETEDVADVTRELAKEMAAATAQTKSATAAAEGIVAEFNAVAETALGGTSLFNVNARCGDATYTLETALQALAAQEMNDGVTYRKKGLVVTYRIDAAKWETRQFIGATLDDWTQEALWQGFGSGSGAGNVYNVTALLPLDSGYYTLATALAAVAREKGQARGLVLTFAVSDGEWQSYQFIGATLDGWNDTAQWREFGSGVRSVTVNGGGKMQPDGDGNVDIPVPTVDDSLDAESTNPVENAAVARRLNEIDASTVFGMTADLNDDESSVRLSLTNKSGAEIAGVDIPAGGGGGGESVTTKIVLSAGVDHPVVKEGGSVRLTYTYDHQYAAGDDAGTTTGQKATIRITASRGSVEAFGETVQDVSKGSYTLDLTPYLQAGVTDIYVRATTTDPETGRQQSKQAYVSVRVVALSLSSSYNLAAGLAAGGYGAEDTAVIPFTVSGSGTKVVTLYVDGRQYDTATVTKSGTTNGSFSLPMSGLSAGRHTVQMVAEVAVSDESSLRSESVYLDLLRRGAGGAFIGTMHRFADGRIFTDEHLSPRLSVGRYEQLAFDFVAYDPAQTPAAVSIFENDTLTQDVSVPRTTQRYANRFSAQGAVTLRFLCRGVEYVLPVTVEPSDIDIEETTADLRLRLSAAGRSNAEADPATWSYGDVQSTFEGFDWSSSGWTGDVLRMRNGARVEIGMQPFAADATSTGATYEFELRCSNVTDRDGEVLSCLAEGIGFRLTAQEALLTASGGTQVGTKFAPDIDLKIGFVVGAKSGHRLLELYVNGVRCGAKQYASTESLLQAAPAGISIGSAAADVDLRMLRVYDRALSDDEMLSNYIVDRLTTEEMVHLYRQNDVLDDEGDDIGIEKLRAQGKSVFRIVGDVELVNETNNKKFEVPVDLYFYSAYGKEYDFVARNIGLRIQGTSSTTYPRKNYRLYFDRREKYGTTLEVNGADVPDLKYSFKPGARPVSIFCLKADFSDSSSTHNTGAVRLIADTYRKCGYLTPPQRAYTGAYDVRIGVDGFPCDGFYDNDGSGTIRYLGKFNFNNEKSESHDVYGFEGIEGFNDAATLGGERNKCLCLEFLNNSAPLCLFATDDMTSFDDALEFRYKPDQTWATAHADDKAAVQRLWSWVKGCENDAARFAAEVDQYFDVEFLCAWYLFTDYLMAVDNRAKNMMFATWDGLVWHPLPYDLDTILGGRNDSLLAYLYTITHETFDDSIGSYAFAGHDSVLWKLVREGLGAKLIEVAGALRSNMSTDDVLRTFNEEQMGNWSERVYNKDGHFKYIQPLTEGVLTSEGRKHYDYLYALQGSRYAHRVYTIRNRFALLDAQYVAGTYRADSFAAYFGYKFSEDKRKIRITASERYYFGYGYTSGTPKQSAVRAADAGSTVELTMDADLIVNDPQYFYGASRMQGLDLSGVSMALLQTLNLNNCTALRTLNVSCAQSQTTLAALIVTNCLHLRTLNVSGLKSSSFTSLDLSNNLKLESLVARNTSLRSVAFAAGAPLTTATLPATLQSLELVGLNSLPNTGLTLQGTASIARLVIDGCALIDWQELLARCPAVQYLRVTGVDIEDDGSLLRSLASMGGVDEQGGNTPTCRLVGRCRLTQYMDEEELAAMQTHFPELTIEQPAWTCIEFDDAVSDPANISNLDNRTGYRFDTPYVPSGHIARILAQRHRCLGKKTAAGEVTIFPLHDGNSNYYADADDVSLATPAVLTGRDGNVWMYEPHYWCKGVNDLLNQKKYAFFSSDAECPAVDGVYVKLTKEQVEVVAGKAIRIAEEYTTLDEAVTTIAANSYCTVPVAGYRQVRFPSMASAAYGAVWLDAAGTILGRLRATSSAGILNGMYLFATVPEGAERLAFTIVTAADFDYVLLTTSDKIEAIEPDWVEDDEFLCAVYEALLQDDFMKSISGEISTGTVSQADLKVYAANSGPGFQLIDWDMHCAVANLFYAKYGTRDSQGQCGYGQSSYNKRSGLTNMLGMRDTINPEGKTTGAYYYEGETLKDAYSTNVLGYECWQGDKCEWLEGVTLNKEKADGRWSIETPGRAPREVQGIAAFAEYWPANMVFGRHMDLIVARGGGSETSHYCDWQNVSSSTRRVVYRSFSYAYASGGVSCAHTSLDSSSTSAHIGSRLAFRGKVVKATSVSEYKALPSVE</sequence>
<dbReference type="SUPFAM" id="SSF49899">
    <property type="entry name" value="Concanavalin A-like lectins/glucanases"/>
    <property type="match status" value="1"/>
</dbReference>
<protein>
    <recommendedName>
        <fullName evidence="3">CotH protein</fullName>
    </recommendedName>
</protein>
<comment type="caution">
    <text evidence="1">The sequence shown here is derived from an EMBL/GenBank/DDBJ whole genome shotgun (WGS) entry which is preliminary data.</text>
</comment>
<keyword evidence="2" id="KW-1185">Reference proteome</keyword>
<dbReference type="RefSeq" id="WP_130062876.1">
    <property type="nucleotide sequence ID" value="NZ_RCXA01000007.1"/>
</dbReference>
<evidence type="ECO:0008006" key="3">
    <source>
        <dbReference type="Google" id="ProtNLM"/>
    </source>
</evidence>
<evidence type="ECO:0000313" key="2">
    <source>
        <dbReference type="Proteomes" id="UP000324870"/>
    </source>
</evidence>
<dbReference type="InterPro" id="IPR013320">
    <property type="entry name" value="ConA-like_dom_sf"/>
</dbReference>
<dbReference type="SUPFAM" id="SSF52058">
    <property type="entry name" value="L domain-like"/>
    <property type="match status" value="1"/>
</dbReference>
<gene>
    <name evidence="1" type="ORF">F2A26_06415</name>
</gene>
<dbReference type="Proteomes" id="UP000324870">
    <property type="component" value="Unassembled WGS sequence"/>
</dbReference>